<comment type="caution">
    <text evidence="6">The sequence shown here is derived from an EMBL/GenBank/DDBJ whole genome shotgun (WGS) entry which is preliminary data.</text>
</comment>
<dbReference type="CDD" id="cd06170">
    <property type="entry name" value="LuxR_C_like"/>
    <property type="match status" value="1"/>
</dbReference>
<evidence type="ECO:0000256" key="4">
    <source>
        <dbReference type="SAM" id="Phobius"/>
    </source>
</evidence>
<feature type="transmembrane region" description="Helical" evidence="4">
    <location>
        <begin position="21"/>
        <end position="38"/>
    </location>
</feature>
<keyword evidence="4" id="KW-0812">Transmembrane</keyword>
<dbReference type="InterPro" id="IPR036388">
    <property type="entry name" value="WH-like_DNA-bd_sf"/>
</dbReference>
<keyword evidence="4" id="KW-0472">Membrane</keyword>
<reference evidence="6 7" key="1">
    <citation type="journal article" date="2023" name="Genome Announc.">
        <title>Pan-Genome Analyses of the Genus Cohnella and Proposal of the Novel Species Cohnella silvisoli sp. nov., Isolated from Forest Soil.</title>
        <authorList>
            <person name="Wang C."/>
            <person name="Mao L."/>
            <person name="Bao G."/>
            <person name="Zhu H."/>
        </authorList>
    </citation>
    <scope>NUCLEOTIDE SEQUENCE [LARGE SCALE GENOMIC DNA]</scope>
    <source>
        <strain evidence="6 7">NL03-T5-1</strain>
    </source>
</reference>
<evidence type="ECO:0000256" key="3">
    <source>
        <dbReference type="ARBA" id="ARBA00023163"/>
    </source>
</evidence>
<organism evidence="6 7">
    <name type="scientific">Cohnella silvisoli</name>
    <dbReference type="NCBI Taxonomy" id="2873699"/>
    <lineage>
        <taxon>Bacteria</taxon>
        <taxon>Bacillati</taxon>
        <taxon>Bacillota</taxon>
        <taxon>Bacilli</taxon>
        <taxon>Bacillales</taxon>
        <taxon>Paenibacillaceae</taxon>
        <taxon>Cohnella</taxon>
    </lineage>
</organism>
<dbReference type="Proteomes" id="UP001493487">
    <property type="component" value="Unassembled WGS sequence"/>
</dbReference>
<dbReference type="Pfam" id="PF00196">
    <property type="entry name" value="GerE"/>
    <property type="match status" value="1"/>
</dbReference>
<evidence type="ECO:0000259" key="5">
    <source>
        <dbReference type="PROSITE" id="PS50043"/>
    </source>
</evidence>
<evidence type="ECO:0000313" key="7">
    <source>
        <dbReference type="Proteomes" id="UP001493487"/>
    </source>
</evidence>
<dbReference type="SMART" id="SM00421">
    <property type="entry name" value="HTH_LUXR"/>
    <property type="match status" value="1"/>
</dbReference>
<dbReference type="PROSITE" id="PS50043">
    <property type="entry name" value="HTH_LUXR_2"/>
    <property type="match status" value="1"/>
</dbReference>
<keyword evidence="1" id="KW-0805">Transcription regulation</keyword>
<dbReference type="InterPro" id="IPR000792">
    <property type="entry name" value="Tscrpt_reg_LuxR_C"/>
</dbReference>
<keyword evidence="4" id="KW-1133">Transmembrane helix</keyword>
<keyword evidence="3" id="KW-0804">Transcription</keyword>
<dbReference type="InterPro" id="IPR016032">
    <property type="entry name" value="Sig_transdc_resp-reg_C-effctor"/>
</dbReference>
<evidence type="ECO:0000256" key="1">
    <source>
        <dbReference type="ARBA" id="ARBA00023015"/>
    </source>
</evidence>
<dbReference type="EMBL" id="JASKHM010000029">
    <property type="protein sequence ID" value="MEQ4487117.1"/>
    <property type="molecule type" value="Genomic_DNA"/>
</dbReference>
<dbReference type="PANTHER" id="PTHR44688:SF16">
    <property type="entry name" value="DNA-BINDING TRANSCRIPTIONAL ACTIVATOR DEVR_DOSR"/>
    <property type="match status" value="1"/>
</dbReference>
<dbReference type="PRINTS" id="PR00038">
    <property type="entry name" value="HTHLUXR"/>
</dbReference>
<accession>A0ABV1L6H0</accession>
<dbReference type="RefSeq" id="WP_232190152.1">
    <property type="nucleotide sequence ID" value="NZ_JAIOAP010000028.1"/>
</dbReference>
<dbReference type="Gene3D" id="1.10.10.10">
    <property type="entry name" value="Winged helix-like DNA-binding domain superfamily/Winged helix DNA-binding domain"/>
    <property type="match status" value="1"/>
</dbReference>
<evidence type="ECO:0000313" key="6">
    <source>
        <dbReference type="EMBL" id="MEQ4487117.1"/>
    </source>
</evidence>
<dbReference type="PANTHER" id="PTHR44688">
    <property type="entry name" value="DNA-BINDING TRANSCRIPTIONAL ACTIVATOR DEVR_DOSR"/>
    <property type="match status" value="1"/>
</dbReference>
<proteinExistence type="predicted"/>
<sequence length="114" mass="12888">MNGLLCCRFVRYGLKHGNNETFTFMLGAYGLMLTFAFPRSAAGTRLTNIAFGLTSRETEILYTLSEGLSIKEIAFRFGITEATVKSHVFRLYGKLQVKRRGQAIARARELQLME</sequence>
<evidence type="ECO:0000256" key="2">
    <source>
        <dbReference type="ARBA" id="ARBA00023125"/>
    </source>
</evidence>
<name>A0ABV1L6H0_9BACL</name>
<keyword evidence="2" id="KW-0238">DNA-binding</keyword>
<dbReference type="SUPFAM" id="SSF46894">
    <property type="entry name" value="C-terminal effector domain of the bipartite response regulators"/>
    <property type="match status" value="1"/>
</dbReference>
<keyword evidence="7" id="KW-1185">Reference proteome</keyword>
<protein>
    <submittedName>
        <fullName evidence="6">LuxR C-terminal-related transcriptional regulator</fullName>
    </submittedName>
</protein>
<feature type="domain" description="HTH luxR-type" evidence="5">
    <location>
        <begin position="46"/>
        <end position="111"/>
    </location>
</feature>
<gene>
    <name evidence="6" type="ORF">QJS35_32545</name>
</gene>